<dbReference type="OrthoDB" id="5241070at2759"/>
<sequence>MLSASWASGPSLSSVSDSVSTRESTTSVELTPIPYGMPEPTSSAPQSSASSLSRATTNQSGLLTSPTGTGPFVSDPISDVSRNSALATGFVPTKTDDHSASFSPARSSGSNTRAGDSPSSFVSAPSFSDMSPAVLSSKLSSASAIPSSGASSSMGTSSSSSDSGTASGLTTSRRLRNTAFTETSTTVYLGGYSYPASLTVSKQISSPSYAQSPDGCAQWVGVEVIVMVDEVEICPDGQNITATSTQMYEILTRSICATPIPSSPCYVCLLGTPSSTDLITVTVTTNLKSPEPEPTLSVQMCATCRRALVATPIPRPHRQNDCYGCTTSSLGDVSNDQGARSDVDIMFMPSNHIGKDFSASGASSSSRSIATPDHSVTLSPSSTHTASTDSAQPPEYSAYATAGSGCNSPCMGLITLGGIMLIPLIW</sequence>
<feature type="compositionally biased region" description="Low complexity" evidence="1">
    <location>
        <begin position="358"/>
        <end position="370"/>
    </location>
</feature>
<accession>A0A2T2ZZ22</accession>
<feature type="region of interest" description="Disordered" evidence="1">
    <location>
        <begin position="146"/>
        <end position="170"/>
    </location>
</feature>
<evidence type="ECO:0000256" key="1">
    <source>
        <dbReference type="SAM" id="MobiDB-lite"/>
    </source>
</evidence>
<feature type="compositionally biased region" description="Low complexity" evidence="1">
    <location>
        <begin position="38"/>
        <end position="57"/>
    </location>
</feature>
<dbReference type="EMBL" id="KZ678552">
    <property type="protein sequence ID" value="PSR79857.1"/>
    <property type="molecule type" value="Genomic_DNA"/>
</dbReference>
<feature type="compositionally biased region" description="Polar residues" evidence="1">
    <location>
        <begin position="58"/>
        <end position="68"/>
    </location>
</feature>
<feature type="compositionally biased region" description="Low complexity" evidence="1">
    <location>
        <begin position="100"/>
        <end position="122"/>
    </location>
</feature>
<name>A0A2T2ZZ22_9PEZI</name>
<gene>
    <name evidence="2" type="ORF">BD289DRAFT_85162</name>
</gene>
<reference evidence="2 3" key="1">
    <citation type="journal article" date="2018" name="Mycol. Prog.">
        <title>Coniella lustricola, a new species from submerged detritus.</title>
        <authorList>
            <person name="Raudabaugh D.B."/>
            <person name="Iturriaga T."/>
            <person name="Carver A."/>
            <person name="Mondo S."/>
            <person name="Pangilinan J."/>
            <person name="Lipzen A."/>
            <person name="He G."/>
            <person name="Amirebrahimi M."/>
            <person name="Grigoriev I.V."/>
            <person name="Miller A.N."/>
        </authorList>
    </citation>
    <scope>NUCLEOTIDE SEQUENCE [LARGE SCALE GENOMIC DNA]</scope>
    <source>
        <strain evidence="2 3">B22-T-1</strain>
    </source>
</reference>
<evidence type="ECO:0000313" key="3">
    <source>
        <dbReference type="Proteomes" id="UP000241462"/>
    </source>
</evidence>
<dbReference type="STRING" id="2025994.A0A2T2ZZ22"/>
<dbReference type="AlphaFoldDB" id="A0A2T2ZZ22"/>
<dbReference type="Proteomes" id="UP000241462">
    <property type="component" value="Unassembled WGS sequence"/>
</dbReference>
<organism evidence="2 3">
    <name type="scientific">Coniella lustricola</name>
    <dbReference type="NCBI Taxonomy" id="2025994"/>
    <lineage>
        <taxon>Eukaryota</taxon>
        <taxon>Fungi</taxon>
        <taxon>Dikarya</taxon>
        <taxon>Ascomycota</taxon>
        <taxon>Pezizomycotina</taxon>
        <taxon>Sordariomycetes</taxon>
        <taxon>Sordariomycetidae</taxon>
        <taxon>Diaporthales</taxon>
        <taxon>Schizoparmaceae</taxon>
        <taxon>Coniella</taxon>
    </lineage>
</organism>
<dbReference type="InParanoid" id="A0A2T2ZZ22"/>
<feature type="compositionally biased region" description="Polar residues" evidence="1">
    <location>
        <begin position="374"/>
        <end position="391"/>
    </location>
</feature>
<evidence type="ECO:0000313" key="2">
    <source>
        <dbReference type="EMBL" id="PSR79857.1"/>
    </source>
</evidence>
<protein>
    <submittedName>
        <fullName evidence="2">Uncharacterized protein</fullName>
    </submittedName>
</protein>
<feature type="region of interest" description="Disordered" evidence="1">
    <location>
        <begin position="358"/>
        <end position="393"/>
    </location>
</feature>
<feature type="region of interest" description="Disordered" evidence="1">
    <location>
        <begin position="1"/>
        <end position="76"/>
    </location>
</feature>
<proteinExistence type="predicted"/>
<feature type="region of interest" description="Disordered" evidence="1">
    <location>
        <begin position="90"/>
        <end position="122"/>
    </location>
</feature>
<keyword evidence="3" id="KW-1185">Reference proteome</keyword>
<feature type="compositionally biased region" description="Low complexity" evidence="1">
    <location>
        <begin position="1"/>
        <end position="28"/>
    </location>
</feature>